<sequence length="511" mass="54893">LCVTVKLFLYNCVYFSSSGLTGALRPEVRGKVGGVVELACNFPTSKHVGDVSSAPLRVVEWVRQGLDSPVLMKFGSYKPRIHPDYEGERVGVTGAGWKTDASEMEQPGCLKCKVLNLEKNHSPRNMLSFSTGRVSLATNPSPTFSQAPPPVLEALVGSHFSLACVAHGNPPPTITWLKDGKPTGQREGSCICQDGLLSLRAVSAQAAGQYTCHASNAEGNVTRVTKVKIKGPPVIVAPPQSISVNISQDALLQCQAYADPPNMTYVWRKNGENVYHTESLKSRVKIMVDGTLLISSVIPEDSGNYTCMPTNGLLTPPTASANLTVMHPAQALQMPPQTYLPTGMEGVVACPAAAQPPLLRVDWTKDGEPLDLSMYPGWTLTPAGSLFMAAVNDDASGEYTCTPYNSYGTMGSSGPTDVILKDPPSFSITPERQYKEEAGQSLLIPCQGKKEDPTIKVTWSKVDLVRRTSYSVLANGSLLLQPLTKDHQGAWECVAANRVAAVKTSTRVFVL</sequence>
<reference evidence="6" key="1">
    <citation type="journal article" date="2004" name="Nature">
        <title>Genome duplication in the teleost fish Tetraodon nigroviridis reveals the early vertebrate proto-karyotype.</title>
        <authorList>
            <person name="Jaillon O."/>
            <person name="Aury J.-M."/>
            <person name="Brunet F."/>
            <person name="Petit J.-L."/>
            <person name="Stange-Thomann N."/>
            <person name="Mauceli E."/>
            <person name="Bouneau L."/>
            <person name="Fischer C."/>
            <person name="Ozouf-Costaz C."/>
            <person name="Bernot A."/>
            <person name="Nicaud S."/>
            <person name="Jaffe D."/>
            <person name="Fisher S."/>
            <person name="Lutfalla G."/>
            <person name="Dossat C."/>
            <person name="Segurens B."/>
            <person name="Dasilva C."/>
            <person name="Salanoubat M."/>
            <person name="Levy M."/>
            <person name="Boudet N."/>
            <person name="Castellano S."/>
            <person name="Anthouard V."/>
            <person name="Jubin C."/>
            <person name="Castelli V."/>
            <person name="Katinka M."/>
            <person name="Vacherie B."/>
            <person name="Biemont C."/>
            <person name="Skalli Z."/>
            <person name="Cattolico L."/>
            <person name="Poulain J."/>
            <person name="De Berardinis V."/>
            <person name="Cruaud C."/>
            <person name="Duprat S."/>
            <person name="Brottier P."/>
            <person name="Coutanceau J.-P."/>
            <person name="Gouzy J."/>
            <person name="Parra G."/>
            <person name="Lardier G."/>
            <person name="Chapple C."/>
            <person name="McKernan K.J."/>
            <person name="McEwan P."/>
            <person name="Bosak S."/>
            <person name="Kellis M."/>
            <person name="Volff J.-N."/>
            <person name="Guigo R."/>
            <person name="Zody M.C."/>
            <person name="Mesirov J."/>
            <person name="Lindblad-Toh K."/>
            <person name="Birren B."/>
            <person name="Nusbaum C."/>
            <person name="Kahn D."/>
            <person name="Robinson-Rechavi M."/>
            <person name="Laudet V."/>
            <person name="Schachter V."/>
            <person name="Quetier F."/>
            <person name="Saurin W."/>
            <person name="Scarpelli C."/>
            <person name="Wincker P."/>
            <person name="Lander E.S."/>
            <person name="Weissenbach J."/>
            <person name="Roest Crollius H."/>
        </authorList>
    </citation>
    <scope>NUCLEOTIDE SEQUENCE [LARGE SCALE GENOMIC DNA]</scope>
</reference>
<dbReference type="PANTHER" id="PTHR44170:SF48">
    <property type="entry name" value="PROTEIN TURTLE HOMOLOG A"/>
    <property type="match status" value="1"/>
</dbReference>
<feature type="domain" description="Ig-like" evidence="4">
    <location>
        <begin position="328"/>
        <end position="419"/>
    </location>
</feature>
<dbReference type="Pfam" id="PF13927">
    <property type="entry name" value="Ig_3"/>
    <property type="match status" value="3"/>
</dbReference>
<evidence type="ECO:0000256" key="3">
    <source>
        <dbReference type="ARBA" id="ARBA00023319"/>
    </source>
</evidence>
<dbReference type="AlphaFoldDB" id="H3DKD1"/>
<dbReference type="GeneTree" id="ENSGT00940000165064"/>
<keyword evidence="3" id="KW-0393">Immunoglobulin domain</keyword>
<proteinExistence type="predicted"/>
<protein>
    <recommendedName>
        <fullName evidence="4">Ig-like domain-containing protein</fullName>
    </recommendedName>
</protein>
<dbReference type="SMART" id="SM00409">
    <property type="entry name" value="IG"/>
    <property type="match status" value="4"/>
</dbReference>
<dbReference type="Proteomes" id="UP000007303">
    <property type="component" value="Unassembled WGS sequence"/>
</dbReference>
<evidence type="ECO:0000313" key="6">
    <source>
        <dbReference type="Proteomes" id="UP000007303"/>
    </source>
</evidence>
<dbReference type="InterPro" id="IPR003599">
    <property type="entry name" value="Ig_sub"/>
</dbReference>
<dbReference type="InterPro" id="IPR013783">
    <property type="entry name" value="Ig-like_fold"/>
</dbReference>
<name>H3DKD1_TETNG</name>
<dbReference type="PANTHER" id="PTHR44170">
    <property type="entry name" value="PROTEIN SIDEKICK"/>
    <property type="match status" value="1"/>
</dbReference>
<dbReference type="InterPro" id="IPR036179">
    <property type="entry name" value="Ig-like_dom_sf"/>
</dbReference>
<evidence type="ECO:0000256" key="2">
    <source>
        <dbReference type="ARBA" id="ARBA00023157"/>
    </source>
</evidence>
<dbReference type="Gene3D" id="2.60.40.10">
    <property type="entry name" value="Immunoglobulins"/>
    <property type="match status" value="4"/>
</dbReference>
<reference evidence="5" key="2">
    <citation type="submission" date="2025-08" db="UniProtKB">
        <authorList>
            <consortium name="Ensembl"/>
        </authorList>
    </citation>
    <scope>IDENTIFICATION</scope>
</reference>
<keyword evidence="1" id="KW-0677">Repeat</keyword>
<reference evidence="5" key="3">
    <citation type="submission" date="2025-09" db="UniProtKB">
        <authorList>
            <consortium name="Ensembl"/>
        </authorList>
    </citation>
    <scope>IDENTIFICATION</scope>
</reference>
<keyword evidence="6" id="KW-1185">Reference proteome</keyword>
<evidence type="ECO:0000259" key="4">
    <source>
        <dbReference type="PROSITE" id="PS50835"/>
    </source>
</evidence>
<feature type="domain" description="Ig-like" evidence="4">
    <location>
        <begin position="142"/>
        <end position="228"/>
    </location>
</feature>
<dbReference type="CDD" id="cd00096">
    <property type="entry name" value="Ig"/>
    <property type="match status" value="1"/>
</dbReference>
<dbReference type="Ensembl" id="ENSTNIT00000021210.1">
    <property type="protein sequence ID" value="ENSTNIP00000020977.1"/>
    <property type="gene ID" value="ENSTNIG00000017821.1"/>
</dbReference>
<dbReference type="FunFam" id="2.60.40.10:FF:000032">
    <property type="entry name" value="palladin isoform X1"/>
    <property type="match status" value="1"/>
</dbReference>
<dbReference type="InterPro" id="IPR003598">
    <property type="entry name" value="Ig_sub2"/>
</dbReference>
<dbReference type="PROSITE" id="PS50835">
    <property type="entry name" value="IG_LIKE"/>
    <property type="match status" value="4"/>
</dbReference>
<feature type="domain" description="Ig-like" evidence="4">
    <location>
        <begin position="232"/>
        <end position="324"/>
    </location>
</feature>
<dbReference type="SMART" id="SM00408">
    <property type="entry name" value="IGc2"/>
    <property type="match status" value="4"/>
</dbReference>
<dbReference type="GO" id="GO:0098609">
    <property type="term" value="P:cell-cell adhesion"/>
    <property type="evidence" value="ECO:0007669"/>
    <property type="project" value="TreeGrafter"/>
</dbReference>
<dbReference type="SUPFAM" id="SSF48726">
    <property type="entry name" value="Immunoglobulin"/>
    <property type="match status" value="4"/>
</dbReference>
<feature type="domain" description="Ig-like" evidence="4">
    <location>
        <begin position="424"/>
        <end position="509"/>
    </location>
</feature>
<organism evidence="5 6">
    <name type="scientific">Tetraodon nigroviridis</name>
    <name type="common">Spotted green pufferfish</name>
    <name type="synonym">Chelonodon nigroviridis</name>
    <dbReference type="NCBI Taxonomy" id="99883"/>
    <lineage>
        <taxon>Eukaryota</taxon>
        <taxon>Metazoa</taxon>
        <taxon>Chordata</taxon>
        <taxon>Craniata</taxon>
        <taxon>Vertebrata</taxon>
        <taxon>Euteleostomi</taxon>
        <taxon>Actinopterygii</taxon>
        <taxon>Neopterygii</taxon>
        <taxon>Teleostei</taxon>
        <taxon>Neoteleostei</taxon>
        <taxon>Acanthomorphata</taxon>
        <taxon>Eupercaria</taxon>
        <taxon>Tetraodontiformes</taxon>
        <taxon>Tetradontoidea</taxon>
        <taxon>Tetraodontidae</taxon>
        <taxon>Tetraodon</taxon>
    </lineage>
</organism>
<accession>H3DKD1</accession>
<dbReference type="FunFam" id="2.60.40.10:FF:000323">
    <property type="entry name" value="Immunoglobulin superfamily member 9B"/>
    <property type="match status" value="1"/>
</dbReference>
<evidence type="ECO:0000313" key="5">
    <source>
        <dbReference type="Ensembl" id="ENSTNIP00000020977.1"/>
    </source>
</evidence>
<dbReference type="HOGENOM" id="CLU_008130_2_1_1"/>
<dbReference type="InterPro" id="IPR007110">
    <property type="entry name" value="Ig-like_dom"/>
</dbReference>
<keyword evidence="2" id="KW-1015">Disulfide bond</keyword>
<evidence type="ECO:0000256" key="1">
    <source>
        <dbReference type="ARBA" id="ARBA00022737"/>
    </source>
</evidence>